<name>A0A7R9E7J0_9NEOP</name>
<accession>A0A7R9E7J0</accession>
<sequence>MGKTGASYWREKPLETVSITRANRKRWRSEQRWSRHGRLRQHGLWAGPKISHPVIKRCDIALEYERVLETLQKDLDDVGTHVSMKEEKINQLYLEMKNYIIARKHNTWALAATLMNNESSTQLEDVTSIIKDNFDLRHFRPNTRHAHRERARGREKMEWKRGDKQRLGGIAVTLGAAIKSENHLGD</sequence>
<protein>
    <submittedName>
        <fullName evidence="1">Uncharacterized protein</fullName>
    </submittedName>
</protein>
<evidence type="ECO:0000313" key="1">
    <source>
        <dbReference type="EMBL" id="CAD7428888.1"/>
    </source>
</evidence>
<dbReference type="EMBL" id="OB793890">
    <property type="protein sequence ID" value="CAD7428888.1"/>
    <property type="molecule type" value="Genomic_DNA"/>
</dbReference>
<proteinExistence type="predicted"/>
<gene>
    <name evidence="1" type="ORF">TMSB3V08_LOCUS5678</name>
</gene>
<reference evidence="1" key="1">
    <citation type="submission" date="2020-11" db="EMBL/GenBank/DDBJ databases">
        <authorList>
            <person name="Tran Van P."/>
        </authorList>
    </citation>
    <scope>NUCLEOTIDE SEQUENCE</scope>
</reference>
<organism evidence="1">
    <name type="scientific">Timema monikensis</name>
    <dbReference type="NCBI Taxonomy" id="170555"/>
    <lineage>
        <taxon>Eukaryota</taxon>
        <taxon>Metazoa</taxon>
        <taxon>Ecdysozoa</taxon>
        <taxon>Arthropoda</taxon>
        <taxon>Hexapoda</taxon>
        <taxon>Insecta</taxon>
        <taxon>Pterygota</taxon>
        <taxon>Neoptera</taxon>
        <taxon>Polyneoptera</taxon>
        <taxon>Phasmatodea</taxon>
        <taxon>Timematodea</taxon>
        <taxon>Timematoidea</taxon>
        <taxon>Timematidae</taxon>
        <taxon>Timema</taxon>
    </lineage>
</organism>
<dbReference type="AlphaFoldDB" id="A0A7R9E7J0"/>